<dbReference type="SUPFAM" id="SSF52343">
    <property type="entry name" value="Ferredoxin reductase-like, C-terminal NADP-linked domain"/>
    <property type="match status" value="1"/>
</dbReference>
<comment type="similarity">
    <text evidence="2">Belongs to the flavoprotein pyridine nucleotide cytochrome reductase family.</text>
</comment>
<evidence type="ECO:0000256" key="20">
    <source>
        <dbReference type="ARBA" id="ARBA00047682"/>
    </source>
</evidence>
<dbReference type="FunFam" id="2.40.10.10:FF:000003">
    <property type="entry name" value="Transmembrane serine protease 3"/>
    <property type="match status" value="1"/>
</dbReference>
<evidence type="ECO:0000256" key="21">
    <source>
        <dbReference type="PIRSR" id="PIRSR601834-1"/>
    </source>
</evidence>
<dbReference type="PROSITE" id="PS01180">
    <property type="entry name" value="CUB"/>
    <property type="match status" value="2"/>
</dbReference>
<dbReference type="InterPro" id="IPR001709">
    <property type="entry name" value="Flavoprot_Pyr_Nucl_cyt_Rdtase"/>
</dbReference>
<feature type="binding site" evidence="21">
    <location>
        <position position="671"/>
    </location>
    <ligand>
        <name>FAD</name>
        <dbReference type="ChEBI" id="CHEBI:57692"/>
    </ligand>
</feature>
<evidence type="ECO:0000313" key="29">
    <source>
        <dbReference type="Proteomes" id="UP000710432"/>
    </source>
</evidence>
<dbReference type="Pfam" id="PF00970">
    <property type="entry name" value="FAD_binding_6"/>
    <property type="match status" value="1"/>
</dbReference>
<keyword evidence="7 23" id="KW-0378">Hydrolase</keyword>
<evidence type="ECO:0000256" key="10">
    <source>
        <dbReference type="ARBA" id="ARBA00022955"/>
    </source>
</evidence>
<keyword evidence="17" id="KW-0325">Glycoprotein</keyword>
<evidence type="ECO:0000256" key="13">
    <source>
        <dbReference type="ARBA" id="ARBA00023027"/>
    </source>
</evidence>
<feature type="non-terminal residue" evidence="28">
    <location>
        <position position="1"/>
    </location>
</feature>
<evidence type="ECO:0000256" key="9">
    <source>
        <dbReference type="ARBA" id="ARBA00022827"/>
    </source>
</evidence>
<feature type="binding site" evidence="21">
    <location>
        <position position="578"/>
    </location>
    <ligand>
        <name>FAD</name>
        <dbReference type="ChEBI" id="CHEBI:57692"/>
    </ligand>
</feature>
<keyword evidence="15 22" id="KW-1015">Disulfide bond</keyword>
<protein>
    <recommendedName>
        <fullName evidence="19">NADH-cytochrome b5 reductase 2</fullName>
        <ecNumber evidence="3">1.6.2.2</ecNumber>
    </recommendedName>
</protein>
<dbReference type="PRINTS" id="PR00406">
    <property type="entry name" value="CYTB5RDTASE"/>
</dbReference>
<dbReference type="GO" id="GO:0071949">
    <property type="term" value="F:FAD binding"/>
    <property type="evidence" value="ECO:0007669"/>
    <property type="project" value="TreeGrafter"/>
</dbReference>
<evidence type="ECO:0000259" key="26">
    <source>
        <dbReference type="PROSITE" id="PS50240"/>
    </source>
</evidence>
<dbReference type="InterPro" id="IPR043504">
    <property type="entry name" value="Peptidase_S1_PA_chymotrypsin"/>
</dbReference>
<keyword evidence="4" id="KW-0444">Lipid biosynthesis</keyword>
<feature type="binding site" evidence="21">
    <location>
        <position position="595"/>
    </location>
    <ligand>
        <name>FAD</name>
        <dbReference type="ChEBI" id="CHEBI:57692"/>
    </ligand>
</feature>
<keyword evidence="8 23" id="KW-0720">Serine protease</keyword>
<evidence type="ECO:0000259" key="25">
    <source>
        <dbReference type="PROSITE" id="PS01180"/>
    </source>
</evidence>
<dbReference type="GO" id="GO:0004252">
    <property type="term" value="F:serine-type endopeptidase activity"/>
    <property type="evidence" value="ECO:0007669"/>
    <property type="project" value="InterPro"/>
</dbReference>
<evidence type="ECO:0000256" key="5">
    <source>
        <dbReference type="ARBA" id="ARBA00022630"/>
    </source>
</evidence>
<accession>A0A8J6H1H7</accession>
<dbReference type="PROSITE" id="PS50240">
    <property type="entry name" value="TRYPSIN_DOM"/>
    <property type="match status" value="1"/>
</dbReference>
<gene>
    <name evidence="28" type="ORF">LTLLF_108930</name>
</gene>
<sequence>NCGQSLVKPQPQNYFSLFSRIVGGSQVEKGSFPWQVSLKQKQKHVCGGTIISSRWVITAAHCMANRNIALTLNVTAGEHDLSQVEPEEQTLAIETIIIHPKFSIRKPMNYDIALLKMAGTFRFGQSVRPVCLPESGEHFKAGFVCTTAGWGRLTEGGSLPQVLQQVNLPILTQEECEAALLSLRNPVTGKTFLCTGSPDGGRDACQGDSGGSLMCQNSKGAWTLAGVTSWGLGCGRGWRNNSRKKEQGSPGIFTDLSRVLPWIHEHIQTASCSEPDGLISGSEGELHFPESLHLYYESKQLCVWTLLVPEDMHILLNLSHLDAESCHHNYLAIYSLEDRIIDSGCESLTILFEEGTIHSLHYPEDYSDMASCTWIFQAPNHYLIKSLEIEENGDCTSDYVTVHSDVEGEKEIARLCGYVVPSPVLSTSSVMLISFQSDENGTARGFQAEVSFISRAGVSGTLAAALCSPSEPPRGTAQLEDKFGISRSRTTSLLLVLGVIGSTVILIALKKMSLEKKDRITLQDPEAKYPLPLIEKEQITHNTRRFRFGLPSPDHVLGLPVGNYVHLLAQINNELVIRAYTPVSSDDDQGFVDFIIKIYFKNVHPKHPEGGKMTQYLENMKIGDTILIRGPTGRLFYHKPGYLTVKTDKKSEPEGKQVHHLGMIAGGTGITPMLQLLRHITKNSSDGTKMSLLFANQTEEDILLRKELEETATTHPDQFNLWYTLDRPPDGWKYSSGFVTADMIKEHLPPPGETTLILVCGPPRMIQDMAHPSLEQLGYTKDMIFTY</sequence>
<evidence type="ECO:0000256" key="15">
    <source>
        <dbReference type="ARBA" id="ARBA00023157"/>
    </source>
</evidence>
<feature type="binding site" evidence="21">
    <location>
        <position position="597"/>
    </location>
    <ligand>
        <name>FAD</name>
        <dbReference type="ChEBI" id="CHEBI:57692"/>
    </ligand>
</feature>
<dbReference type="Gene3D" id="2.40.30.10">
    <property type="entry name" value="Translation factors"/>
    <property type="match status" value="1"/>
</dbReference>
<dbReference type="InterPro" id="IPR000859">
    <property type="entry name" value="CUB_dom"/>
</dbReference>
<dbReference type="InterPro" id="IPR018114">
    <property type="entry name" value="TRYPSIN_HIS"/>
</dbReference>
<evidence type="ECO:0000256" key="11">
    <source>
        <dbReference type="ARBA" id="ARBA00023002"/>
    </source>
</evidence>
<evidence type="ECO:0000256" key="16">
    <source>
        <dbReference type="ARBA" id="ARBA00023166"/>
    </source>
</evidence>
<evidence type="ECO:0000256" key="23">
    <source>
        <dbReference type="RuleBase" id="RU363034"/>
    </source>
</evidence>
<keyword evidence="24" id="KW-0472">Membrane</keyword>
<dbReference type="CDD" id="cd00041">
    <property type="entry name" value="CUB"/>
    <property type="match status" value="1"/>
</dbReference>
<dbReference type="GO" id="GO:0016126">
    <property type="term" value="P:sterol biosynthetic process"/>
    <property type="evidence" value="ECO:0007669"/>
    <property type="project" value="UniProtKB-KW"/>
</dbReference>
<dbReference type="SUPFAM" id="SSF50494">
    <property type="entry name" value="Trypsin-like serine proteases"/>
    <property type="match status" value="1"/>
</dbReference>
<feature type="disulfide bond" evidence="22">
    <location>
        <begin position="345"/>
        <end position="372"/>
    </location>
</feature>
<evidence type="ECO:0000256" key="4">
    <source>
        <dbReference type="ARBA" id="ARBA00022516"/>
    </source>
</evidence>
<dbReference type="SUPFAM" id="SSF49854">
    <property type="entry name" value="Spermadhesin, CUB domain"/>
    <property type="match status" value="2"/>
</dbReference>
<dbReference type="GO" id="GO:0005789">
    <property type="term" value="C:endoplasmic reticulum membrane"/>
    <property type="evidence" value="ECO:0007669"/>
    <property type="project" value="UniProtKB-ARBA"/>
</dbReference>
<feature type="transmembrane region" description="Helical" evidence="24">
    <location>
        <begin position="492"/>
        <end position="509"/>
    </location>
</feature>
<evidence type="ECO:0000256" key="18">
    <source>
        <dbReference type="ARBA" id="ARBA00023221"/>
    </source>
</evidence>
<dbReference type="EMBL" id="JAATJU010000261">
    <property type="protein sequence ID" value="KAH0521145.1"/>
    <property type="molecule type" value="Genomic_DNA"/>
</dbReference>
<evidence type="ECO:0000256" key="3">
    <source>
        <dbReference type="ARBA" id="ARBA00012011"/>
    </source>
</evidence>
<feature type="domain" description="Peptidase S1" evidence="26">
    <location>
        <begin position="21"/>
        <end position="268"/>
    </location>
</feature>
<dbReference type="Pfam" id="PF00175">
    <property type="entry name" value="NAD_binding_1"/>
    <property type="match status" value="1"/>
</dbReference>
<keyword evidence="12" id="KW-0756">Sterol biosynthesis</keyword>
<dbReference type="GO" id="GO:0006508">
    <property type="term" value="P:proteolysis"/>
    <property type="evidence" value="ECO:0007669"/>
    <property type="project" value="UniProtKB-KW"/>
</dbReference>
<keyword evidence="6 23" id="KW-0645">Protease</keyword>
<dbReference type="PROSITE" id="PS00135">
    <property type="entry name" value="TRYPSIN_SER"/>
    <property type="match status" value="1"/>
</dbReference>
<dbReference type="PROSITE" id="PS00134">
    <property type="entry name" value="TRYPSIN_HIS"/>
    <property type="match status" value="1"/>
</dbReference>
<dbReference type="InterPro" id="IPR033116">
    <property type="entry name" value="TRYPSIN_SER"/>
</dbReference>
<keyword evidence="5 21" id="KW-0285">Flavoprotein</keyword>
<organism evidence="28 29">
    <name type="scientific">Microtus ochrogaster</name>
    <name type="common">Prairie vole</name>
    <dbReference type="NCBI Taxonomy" id="79684"/>
    <lineage>
        <taxon>Eukaryota</taxon>
        <taxon>Metazoa</taxon>
        <taxon>Chordata</taxon>
        <taxon>Craniata</taxon>
        <taxon>Vertebrata</taxon>
        <taxon>Euteleostomi</taxon>
        <taxon>Mammalia</taxon>
        <taxon>Eutheria</taxon>
        <taxon>Euarchontoglires</taxon>
        <taxon>Glires</taxon>
        <taxon>Rodentia</taxon>
        <taxon>Myomorpha</taxon>
        <taxon>Muroidea</taxon>
        <taxon>Cricetidae</taxon>
        <taxon>Arvicolinae</taxon>
        <taxon>Microtus</taxon>
    </lineage>
</organism>
<dbReference type="Pfam" id="PF00089">
    <property type="entry name" value="Trypsin"/>
    <property type="match status" value="1"/>
</dbReference>
<dbReference type="PANTHER" id="PTHR19370:SF108">
    <property type="entry name" value="NADH-CYTOCHROME B5 REDUCTASE 2"/>
    <property type="match status" value="1"/>
</dbReference>
<keyword evidence="24" id="KW-0812">Transmembrane</keyword>
<keyword evidence="24" id="KW-1133">Transmembrane helix</keyword>
<proteinExistence type="inferred from homology"/>
<dbReference type="InterPro" id="IPR001433">
    <property type="entry name" value="OxRdtase_FAD/NAD-bd"/>
</dbReference>
<dbReference type="InterPro" id="IPR017938">
    <property type="entry name" value="Riboflavin_synthase-like_b-brl"/>
</dbReference>
<dbReference type="InterPro" id="IPR017927">
    <property type="entry name" value="FAD-bd_FR_type"/>
</dbReference>
<evidence type="ECO:0000256" key="6">
    <source>
        <dbReference type="ARBA" id="ARBA00022670"/>
    </source>
</evidence>
<dbReference type="EC" id="1.6.2.2" evidence="3"/>
<evidence type="ECO:0000256" key="19">
    <source>
        <dbReference type="ARBA" id="ARBA00039435"/>
    </source>
</evidence>
<dbReference type="SMART" id="SM00020">
    <property type="entry name" value="Tryp_SPc"/>
    <property type="match status" value="1"/>
</dbReference>
<keyword evidence="10" id="KW-0752">Steroid biosynthesis</keyword>
<evidence type="ECO:0000256" key="8">
    <source>
        <dbReference type="ARBA" id="ARBA00022825"/>
    </source>
</evidence>
<feature type="binding site" evidence="21">
    <location>
        <position position="600"/>
    </location>
    <ligand>
        <name>FAD</name>
        <dbReference type="ChEBI" id="CHEBI:57692"/>
    </ligand>
</feature>
<dbReference type="Gene3D" id="3.40.50.80">
    <property type="entry name" value="Nucleotide-binding domain of ferredoxin-NADP reductase (FNR) module"/>
    <property type="match status" value="1"/>
</dbReference>
<evidence type="ECO:0000256" key="2">
    <source>
        <dbReference type="ARBA" id="ARBA00006105"/>
    </source>
</evidence>
<feature type="binding site" evidence="21">
    <location>
        <position position="613"/>
    </location>
    <ligand>
        <name>FAD</name>
        <dbReference type="ChEBI" id="CHEBI:57692"/>
    </ligand>
</feature>
<comment type="catalytic activity">
    <reaction evidence="20">
        <text>2 Fe(III)-[cytochrome b5] + NADH = 2 Fe(II)-[cytochrome b5] + NAD(+) + H(+)</text>
        <dbReference type="Rhea" id="RHEA:46680"/>
        <dbReference type="Rhea" id="RHEA-COMP:10438"/>
        <dbReference type="Rhea" id="RHEA-COMP:10439"/>
        <dbReference type="ChEBI" id="CHEBI:15378"/>
        <dbReference type="ChEBI" id="CHEBI:29033"/>
        <dbReference type="ChEBI" id="CHEBI:29034"/>
        <dbReference type="ChEBI" id="CHEBI:57540"/>
        <dbReference type="ChEBI" id="CHEBI:57945"/>
        <dbReference type="EC" id="1.6.2.2"/>
    </reaction>
</comment>
<comment type="caution">
    <text evidence="22">Lacks conserved residue(s) required for the propagation of feature annotation.</text>
</comment>
<evidence type="ECO:0000256" key="14">
    <source>
        <dbReference type="ARBA" id="ARBA00023098"/>
    </source>
</evidence>
<keyword evidence="16" id="KW-1207">Sterol metabolism</keyword>
<dbReference type="InterPro" id="IPR001254">
    <property type="entry name" value="Trypsin_dom"/>
</dbReference>
<dbReference type="GO" id="GO:0090524">
    <property type="term" value="F:cytochrome-b5 reductase activity, acting on NADH"/>
    <property type="evidence" value="ECO:0007669"/>
    <property type="project" value="UniProtKB-EC"/>
</dbReference>
<feature type="domain" description="FAD-binding FR-type" evidence="27">
    <location>
        <begin position="526"/>
        <end position="638"/>
    </location>
</feature>
<dbReference type="PROSITE" id="PS51384">
    <property type="entry name" value="FAD_FR"/>
    <property type="match status" value="1"/>
</dbReference>
<keyword evidence="11" id="KW-0560">Oxidoreductase</keyword>
<evidence type="ECO:0000256" key="22">
    <source>
        <dbReference type="PROSITE-ProRule" id="PRU00059"/>
    </source>
</evidence>
<evidence type="ECO:0000256" key="7">
    <source>
        <dbReference type="ARBA" id="ARBA00022801"/>
    </source>
</evidence>
<evidence type="ECO:0000256" key="12">
    <source>
        <dbReference type="ARBA" id="ARBA00023011"/>
    </source>
</evidence>
<dbReference type="AlphaFoldDB" id="A0A8J6H1H7"/>
<comment type="cofactor">
    <cofactor evidence="1 21">
        <name>FAD</name>
        <dbReference type="ChEBI" id="CHEBI:57692"/>
    </cofactor>
</comment>
<dbReference type="Gene3D" id="2.60.120.290">
    <property type="entry name" value="Spermadhesin, CUB domain"/>
    <property type="match status" value="2"/>
</dbReference>
<evidence type="ECO:0000313" key="28">
    <source>
        <dbReference type="EMBL" id="KAH0521145.1"/>
    </source>
</evidence>
<dbReference type="Gene3D" id="2.40.10.10">
    <property type="entry name" value="Trypsin-like serine proteases"/>
    <property type="match status" value="1"/>
</dbReference>
<dbReference type="CDD" id="cd06183">
    <property type="entry name" value="cyt_b5_reduct_like"/>
    <property type="match status" value="1"/>
</dbReference>
<name>A0A8J6H1H7_MICOH</name>
<comment type="caution">
    <text evidence="28">The sequence shown here is derived from an EMBL/GenBank/DDBJ whole genome shotgun (WGS) entry which is preliminary data.</text>
</comment>
<keyword evidence="9 21" id="KW-0274">FAD</keyword>
<feature type="domain" description="CUB" evidence="25">
    <location>
        <begin position="272"/>
        <end position="335"/>
    </location>
</feature>
<evidence type="ECO:0000256" key="24">
    <source>
        <dbReference type="SAM" id="Phobius"/>
    </source>
</evidence>
<dbReference type="Pfam" id="PF00431">
    <property type="entry name" value="CUB"/>
    <property type="match status" value="1"/>
</dbReference>
<dbReference type="InterPro" id="IPR039261">
    <property type="entry name" value="FNR_nucleotide-bd"/>
</dbReference>
<dbReference type="FunFam" id="3.40.50.80:FF:000005">
    <property type="entry name" value="NADH-cytochrome b5 reductase"/>
    <property type="match status" value="1"/>
</dbReference>
<dbReference type="FunFam" id="2.40.30.10:FF:000021">
    <property type="entry name" value="NADH-cytochrome b5 reductase"/>
    <property type="match status" value="1"/>
</dbReference>
<dbReference type="Proteomes" id="UP000710432">
    <property type="component" value="Unassembled WGS sequence"/>
</dbReference>
<feature type="binding site" evidence="21">
    <location>
        <position position="612"/>
    </location>
    <ligand>
        <name>FAD</name>
        <dbReference type="ChEBI" id="CHEBI:57692"/>
    </ligand>
</feature>
<keyword evidence="14" id="KW-0443">Lipid metabolism</keyword>
<evidence type="ECO:0000256" key="1">
    <source>
        <dbReference type="ARBA" id="ARBA00001974"/>
    </source>
</evidence>
<reference evidence="28" key="1">
    <citation type="submission" date="2020-03" db="EMBL/GenBank/DDBJ databases">
        <title>Studies in the Genomics of Life Span.</title>
        <authorList>
            <person name="Glass D."/>
        </authorList>
    </citation>
    <scope>NUCLEOTIDE SEQUENCE</scope>
    <source>
        <strain evidence="28">LTLLF</strain>
        <tissue evidence="28">Muscle</tissue>
    </source>
</reference>
<feature type="binding site" evidence="21">
    <location>
        <position position="580"/>
    </location>
    <ligand>
        <name>FAD</name>
        <dbReference type="ChEBI" id="CHEBI:57692"/>
    </ligand>
</feature>
<evidence type="ECO:0000259" key="27">
    <source>
        <dbReference type="PROSITE" id="PS51384"/>
    </source>
</evidence>
<dbReference type="InterPro" id="IPR001834">
    <property type="entry name" value="CBR-like"/>
</dbReference>
<dbReference type="PANTHER" id="PTHR19370">
    <property type="entry name" value="NADH-CYTOCHROME B5 REDUCTASE"/>
    <property type="match status" value="1"/>
</dbReference>
<dbReference type="PRINTS" id="PR00371">
    <property type="entry name" value="FPNCR"/>
</dbReference>
<dbReference type="InterPro" id="IPR009003">
    <property type="entry name" value="Peptidase_S1_PA"/>
</dbReference>
<dbReference type="InterPro" id="IPR008333">
    <property type="entry name" value="Cbr1-like_FAD-bd_dom"/>
</dbReference>
<feature type="domain" description="CUB" evidence="25">
    <location>
        <begin position="345"/>
        <end position="453"/>
    </location>
</feature>
<dbReference type="CDD" id="cd00190">
    <property type="entry name" value="Tryp_SPc"/>
    <property type="match status" value="1"/>
</dbReference>
<keyword evidence="18" id="KW-0753">Steroid metabolism</keyword>
<dbReference type="SUPFAM" id="SSF63380">
    <property type="entry name" value="Riboflavin synthase domain-like"/>
    <property type="match status" value="1"/>
</dbReference>
<dbReference type="SMART" id="SM00042">
    <property type="entry name" value="CUB"/>
    <property type="match status" value="1"/>
</dbReference>
<keyword evidence="13" id="KW-0520">NAD</keyword>
<evidence type="ECO:0000256" key="17">
    <source>
        <dbReference type="ARBA" id="ARBA00023180"/>
    </source>
</evidence>
<dbReference type="InterPro" id="IPR035914">
    <property type="entry name" value="Sperma_CUB_dom_sf"/>
</dbReference>
<dbReference type="GO" id="GO:0005739">
    <property type="term" value="C:mitochondrion"/>
    <property type="evidence" value="ECO:0007669"/>
    <property type="project" value="TreeGrafter"/>
</dbReference>